<dbReference type="NCBIfam" id="TIGR01383">
    <property type="entry name" value="not_thiJ"/>
    <property type="match status" value="1"/>
</dbReference>
<evidence type="ECO:0000313" key="3">
    <source>
        <dbReference type="EMBL" id="SFV79309.1"/>
    </source>
</evidence>
<accession>A0A1W1DDQ9</accession>
<dbReference type="EMBL" id="FPHS01000169">
    <property type="protein sequence ID" value="SFV79309.1"/>
    <property type="molecule type" value="Genomic_DNA"/>
</dbReference>
<dbReference type="PANTHER" id="PTHR48094:SF12">
    <property type="entry name" value="PARKINSON DISEASE PROTEIN 7 HOMOLOG"/>
    <property type="match status" value="1"/>
</dbReference>
<dbReference type="SUPFAM" id="SSF52317">
    <property type="entry name" value="Class I glutamine amidotransferase-like"/>
    <property type="match status" value="1"/>
</dbReference>
<dbReference type="CDD" id="cd03135">
    <property type="entry name" value="GATase1_DJ-1"/>
    <property type="match status" value="1"/>
</dbReference>
<reference evidence="3" key="1">
    <citation type="submission" date="2016-10" db="EMBL/GenBank/DDBJ databases">
        <authorList>
            <person name="de Groot N.N."/>
        </authorList>
    </citation>
    <scope>NUCLEOTIDE SEQUENCE</scope>
</reference>
<organism evidence="3">
    <name type="scientific">hydrothermal vent metagenome</name>
    <dbReference type="NCBI Taxonomy" id="652676"/>
    <lineage>
        <taxon>unclassified sequences</taxon>
        <taxon>metagenomes</taxon>
        <taxon>ecological metagenomes</taxon>
    </lineage>
</organism>
<name>A0A1W1DDQ9_9ZZZZ</name>
<sequence>MTQILVPLANGFEEIEAISIIDICRRGGLDVIVAGVDGKTAMGAHNIPIITDCLITEINANDLDMIVLPGGWGGTETLAKNTTVQSLLKQMQQDDKLIGAICAAPYALDAAGVLNDNYTCYPSIENKIRLEGYSSDQNIVIDGKVMTSQGVGTAICFALEIIKTLQGNDKYQQIKQEILAKC</sequence>
<dbReference type="AlphaFoldDB" id="A0A1W1DDQ9"/>
<dbReference type="InterPro" id="IPR050325">
    <property type="entry name" value="Prot/Nucl_acid_deglycase"/>
</dbReference>
<dbReference type="EMBL" id="FPHQ01000058">
    <property type="protein sequence ID" value="SFV76153.1"/>
    <property type="molecule type" value="Genomic_DNA"/>
</dbReference>
<evidence type="ECO:0000313" key="2">
    <source>
        <dbReference type="EMBL" id="SFV76153.1"/>
    </source>
</evidence>
<dbReference type="Pfam" id="PF01965">
    <property type="entry name" value="DJ-1_PfpI"/>
    <property type="match status" value="1"/>
</dbReference>
<dbReference type="InterPro" id="IPR002818">
    <property type="entry name" value="DJ-1/PfpI"/>
</dbReference>
<dbReference type="Gene3D" id="3.40.50.880">
    <property type="match status" value="1"/>
</dbReference>
<dbReference type="PANTHER" id="PTHR48094">
    <property type="entry name" value="PROTEIN/NUCLEIC ACID DEGLYCASE DJ-1-RELATED"/>
    <property type="match status" value="1"/>
</dbReference>
<gene>
    <name evidence="2" type="ORF">MNB_SUP05-10-702</name>
    <name evidence="3" type="ORF">MNB_SUP05-11-313</name>
</gene>
<proteinExistence type="predicted"/>
<dbReference type="GO" id="GO:0005737">
    <property type="term" value="C:cytoplasm"/>
    <property type="evidence" value="ECO:0007669"/>
    <property type="project" value="TreeGrafter"/>
</dbReference>
<evidence type="ECO:0000259" key="1">
    <source>
        <dbReference type="Pfam" id="PF01965"/>
    </source>
</evidence>
<dbReference type="InterPro" id="IPR029062">
    <property type="entry name" value="Class_I_gatase-like"/>
</dbReference>
<feature type="domain" description="DJ-1/PfpI" evidence="1">
    <location>
        <begin position="3"/>
        <end position="163"/>
    </location>
</feature>
<dbReference type="InterPro" id="IPR006287">
    <property type="entry name" value="DJ-1"/>
</dbReference>
<protein>
    <submittedName>
        <fullName evidence="3">DJ-1/YajL/PfpI superfamily, includes chaperone protein YajL (Former ThiJ), parkinsonism-associated protein DJ-1, peptidases PfpI, Hsp31</fullName>
    </submittedName>
</protein>